<dbReference type="InterPro" id="IPR057558">
    <property type="entry name" value="Swc3_dom"/>
</dbReference>
<dbReference type="PANTHER" id="PTHR28108:SF1">
    <property type="entry name" value="SWR1-COMPLEX PROTEIN 3"/>
    <property type="match status" value="1"/>
</dbReference>
<feature type="compositionally biased region" description="Basic and acidic residues" evidence="1">
    <location>
        <begin position="706"/>
        <end position="724"/>
    </location>
</feature>
<protein>
    <recommendedName>
        <fullName evidence="2">SWR1-complex protein 3 domain-containing protein</fullName>
    </recommendedName>
</protein>
<dbReference type="PANTHER" id="PTHR28108">
    <property type="entry name" value="SWR1-COMPLEX PROTEIN 3"/>
    <property type="match status" value="1"/>
</dbReference>
<proteinExistence type="predicted"/>
<organism evidence="3 4">
    <name type="scientific">Cylindrodendrum hubeiense</name>
    <dbReference type="NCBI Taxonomy" id="595255"/>
    <lineage>
        <taxon>Eukaryota</taxon>
        <taxon>Fungi</taxon>
        <taxon>Dikarya</taxon>
        <taxon>Ascomycota</taxon>
        <taxon>Pezizomycotina</taxon>
        <taxon>Sordariomycetes</taxon>
        <taxon>Hypocreomycetidae</taxon>
        <taxon>Hypocreales</taxon>
        <taxon>Nectriaceae</taxon>
        <taxon>Cylindrodendrum</taxon>
    </lineage>
</organism>
<dbReference type="EMBL" id="JAANBB010000129">
    <property type="protein sequence ID" value="KAF7549169.1"/>
    <property type="molecule type" value="Genomic_DNA"/>
</dbReference>
<name>A0A9P5H9Z6_9HYPO</name>
<feature type="region of interest" description="Disordered" evidence="1">
    <location>
        <begin position="664"/>
        <end position="746"/>
    </location>
</feature>
<dbReference type="AlphaFoldDB" id="A0A9P5H9Z6"/>
<feature type="region of interest" description="Disordered" evidence="1">
    <location>
        <begin position="1"/>
        <end position="63"/>
    </location>
</feature>
<feature type="region of interest" description="Disordered" evidence="1">
    <location>
        <begin position="498"/>
        <end position="552"/>
    </location>
</feature>
<feature type="compositionally biased region" description="Low complexity" evidence="1">
    <location>
        <begin position="164"/>
        <end position="175"/>
    </location>
</feature>
<accession>A0A9P5H9Z6</accession>
<evidence type="ECO:0000259" key="2">
    <source>
        <dbReference type="Pfam" id="PF24707"/>
    </source>
</evidence>
<feature type="compositionally biased region" description="Low complexity" evidence="1">
    <location>
        <begin position="329"/>
        <end position="344"/>
    </location>
</feature>
<feature type="compositionally biased region" description="Low complexity" evidence="1">
    <location>
        <begin position="189"/>
        <end position="221"/>
    </location>
</feature>
<evidence type="ECO:0000313" key="4">
    <source>
        <dbReference type="Proteomes" id="UP000722485"/>
    </source>
</evidence>
<feature type="compositionally biased region" description="Pro residues" evidence="1">
    <location>
        <begin position="34"/>
        <end position="52"/>
    </location>
</feature>
<feature type="domain" description="SWR1-complex protein 3" evidence="2">
    <location>
        <begin position="56"/>
        <end position="154"/>
    </location>
</feature>
<feature type="compositionally biased region" description="Polar residues" evidence="1">
    <location>
        <begin position="726"/>
        <end position="739"/>
    </location>
</feature>
<keyword evidence="4" id="KW-1185">Reference proteome</keyword>
<comment type="caution">
    <text evidence="3">The sequence shown here is derived from an EMBL/GenBank/DDBJ whole genome shotgun (WGS) entry which is preliminary data.</text>
</comment>
<feature type="compositionally biased region" description="Polar residues" evidence="1">
    <location>
        <begin position="507"/>
        <end position="519"/>
    </location>
</feature>
<dbReference type="Proteomes" id="UP000722485">
    <property type="component" value="Unassembled WGS sequence"/>
</dbReference>
<reference evidence="3" key="1">
    <citation type="submission" date="2020-03" db="EMBL/GenBank/DDBJ databases">
        <title>Draft Genome Sequence of Cylindrodendrum hubeiense.</title>
        <authorList>
            <person name="Buettner E."/>
            <person name="Kellner H."/>
        </authorList>
    </citation>
    <scope>NUCLEOTIDE SEQUENCE</scope>
    <source>
        <strain evidence="3">IHI 201604</strain>
    </source>
</reference>
<feature type="compositionally biased region" description="Pro residues" evidence="1">
    <location>
        <begin position="250"/>
        <end position="259"/>
    </location>
</feature>
<gene>
    <name evidence="3" type="ORF">G7Z17_g6577</name>
</gene>
<feature type="region of interest" description="Disordered" evidence="1">
    <location>
        <begin position="155"/>
        <end position="344"/>
    </location>
</feature>
<dbReference type="InterPro" id="IPR037651">
    <property type="entry name" value="Swc3"/>
</dbReference>
<sequence>MERKRKLPARAAARSEQVAKKRNITSRERSATPAAPPPPPPAPEEPPPPPLPRSIQAGKPLPTVEVAQSDDLSVKEYQSVGESGVLAESLSRSRNKWISDGLFAKYWTKPHKRKGVVNEDPKNPPKDSMSKVGTVTITIEPHVIEATMYVVKDPKPKAIPPAQQPQQQQTRPIIQYGPPNGSMPPPLAPASATATPTPATAIIAKPVAQSPAQSPAQLQSLPRPPPEKVAPPTPSPKVVAPSLANNTTPTPSPSYPPRPHVAGPPVAPSATPPQMARTPSNPPPHGIVSAAPAHSTGTTPAPAPMAAPRASPAPRQPISAHSTPTPGLAKPAIPTTAPAVPAAKPTANDPVIALLAQKASGDAELRDLMKRVAVGQAKEGELAHFQKIIDQLNAEYRSRGGQQGPSADRLLVDGRTVKYFADEVRTILDIVLASNPQQKSSELRPPPRSDPLVVLLVKSALEESRTKDMIRRIAEGRPGFTDATDLKDILDRLHRDMKAVPRPSPAPSQIRQQTPNGVSNGHARASTLQTVSQPNPQALRSKGPPPTPKPDISAVVFDFGNGDRYLFPKFSILEYLPTSSGQQVVASFLIVRKGSTSEYGGDPELDYYQPISIRLYTQTGRHLENVARVVAPQDEVRRYMDDVMDNMTRAEYVLLAMRLPRAIKDGDKDGLGSEEPKMNGSTPKPDELAQSQKVGPKSSVLWATKGKSETPIEGHSLRPTRDPEQESQSRYQRLINSVTAKDREAV</sequence>
<feature type="compositionally biased region" description="Basic and acidic residues" evidence="1">
    <location>
        <begin position="664"/>
        <end position="677"/>
    </location>
</feature>
<dbReference type="GO" id="GO:0000812">
    <property type="term" value="C:Swr1 complex"/>
    <property type="evidence" value="ECO:0007669"/>
    <property type="project" value="InterPro"/>
</dbReference>
<evidence type="ECO:0000313" key="3">
    <source>
        <dbReference type="EMBL" id="KAF7549169.1"/>
    </source>
</evidence>
<dbReference type="OrthoDB" id="5338195at2759"/>
<evidence type="ECO:0000256" key="1">
    <source>
        <dbReference type="SAM" id="MobiDB-lite"/>
    </source>
</evidence>
<feature type="compositionally biased region" description="Polar residues" evidence="1">
    <location>
        <begin position="526"/>
        <end position="538"/>
    </location>
</feature>
<dbReference type="Pfam" id="PF24707">
    <property type="entry name" value="Swc3"/>
    <property type="match status" value="1"/>
</dbReference>
<dbReference type="GO" id="GO:0140849">
    <property type="term" value="F:ATP-dependent H2AZ histone chaperone activity"/>
    <property type="evidence" value="ECO:0007669"/>
    <property type="project" value="InterPro"/>
</dbReference>
<feature type="compositionally biased region" description="Pro residues" evidence="1">
    <location>
        <begin position="222"/>
        <end position="235"/>
    </location>
</feature>
<feature type="compositionally biased region" description="Low complexity" evidence="1">
    <location>
        <begin position="304"/>
        <end position="320"/>
    </location>
</feature>